<comment type="caution">
    <text evidence="2">The sequence shown here is derived from an EMBL/GenBank/DDBJ whole genome shotgun (WGS) entry which is preliminary data.</text>
</comment>
<feature type="chain" id="PRO_5045375469" evidence="1">
    <location>
        <begin position="25"/>
        <end position="171"/>
    </location>
</feature>
<dbReference type="RefSeq" id="WP_367956636.1">
    <property type="nucleotide sequence ID" value="NZ_JBDPGJ010000006.1"/>
</dbReference>
<keyword evidence="1" id="KW-0732">Signal</keyword>
<evidence type="ECO:0000313" key="3">
    <source>
        <dbReference type="Proteomes" id="UP001556692"/>
    </source>
</evidence>
<feature type="signal peptide" evidence="1">
    <location>
        <begin position="1"/>
        <end position="24"/>
    </location>
</feature>
<organism evidence="2 3">
    <name type="scientific">Aquibium pacificus</name>
    <dbReference type="NCBI Taxonomy" id="3153579"/>
    <lineage>
        <taxon>Bacteria</taxon>
        <taxon>Pseudomonadati</taxon>
        <taxon>Pseudomonadota</taxon>
        <taxon>Alphaproteobacteria</taxon>
        <taxon>Hyphomicrobiales</taxon>
        <taxon>Phyllobacteriaceae</taxon>
        <taxon>Aquibium</taxon>
    </lineage>
</organism>
<dbReference type="InterPro" id="IPR036182">
    <property type="entry name" value="PCuAC_sf"/>
</dbReference>
<evidence type="ECO:0000256" key="1">
    <source>
        <dbReference type="SAM" id="SignalP"/>
    </source>
</evidence>
<gene>
    <name evidence="2" type="ORF">ABGN05_24350</name>
</gene>
<dbReference type="EMBL" id="JBDPGJ010000006">
    <property type="protein sequence ID" value="MEX0408779.1"/>
    <property type="molecule type" value="Genomic_DNA"/>
</dbReference>
<dbReference type="SUPFAM" id="SSF110087">
    <property type="entry name" value="DR1885-like metal-binding protein"/>
    <property type="match status" value="1"/>
</dbReference>
<protein>
    <submittedName>
        <fullName evidence="2">Copper chaperone PCu(A)C</fullName>
    </submittedName>
</protein>
<keyword evidence="3" id="KW-1185">Reference proteome</keyword>
<dbReference type="Gene3D" id="2.60.40.1890">
    <property type="entry name" value="PCu(A)C copper chaperone"/>
    <property type="match status" value="1"/>
</dbReference>
<reference evidence="2 3" key="1">
    <citation type="submission" date="2024-05" db="EMBL/GenBank/DDBJ databases">
        <authorList>
            <person name="Jiang F."/>
        </authorList>
    </citation>
    <scope>NUCLEOTIDE SEQUENCE [LARGE SCALE GENOMIC DNA]</scope>
    <source>
        <strain evidence="2 3">LZ166</strain>
    </source>
</reference>
<dbReference type="Proteomes" id="UP001556692">
    <property type="component" value="Unassembled WGS sequence"/>
</dbReference>
<sequence length="171" mass="18027">MNWAFCSVISGLVVPLSLSGAVQASDGPIDHINPPAELIVEHAELSKAGSDGDKVEGYVTIWNGTAVQASLASIESAAFGTIVILQTDFRTGETSVAPGVVQIPGHAELSMRRGGIRLALKNPITPFDMLDDARLTLLFDGGEELEVTATIIRDGEIPTVHRHGEGDQSVN</sequence>
<accession>A0ABV3SPP9</accession>
<name>A0ABV3SPP9_9HYPH</name>
<proteinExistence type="predicted"/>
<evidence type="ECO:0000313" key="2">
    <source>
        <dbReference type="EMBL" id="MEX0408779.1"/>
    </source>
</evidence>